<dbReference type="InParanoid" id="G2Q6X3"/>
<accession>G2Q6X3</accession>
<dbReference type="Proteomes" id="UP000007322">
    <property type="component" value="Chromosome 1"/>
</dbReference>
<dbReference type="AlphaFoldDB" id="G2Q6X3"/>
<dbReference type="GeneID" id="11508951"/>
<sequence length="73" mass="8282">MASLQLMAPSAVSLLVFWFSFPLSYSSSFFLILSSLRVKMNGGLLLLLRMMTLSGDRAIRRSGDHMRRCYLYG</sequence>
<reference evidence="1 2" key="1">
    <citation type="journal article" date="2011" name="Nat. Biotechnol.">
        <title>Comparative genomic analysis of the thermophilic biomass-degrading fungi Myceliophthora thermophila and Thielavia terrestris.</title>
        <authorList>
            <person name="Berka R.M."/>
            <person name="Grigoriev I.V."/>
            <person name="Otillar R."/>
            <person name="Salamov A."/>
            <person name="Grimwood J."/>
            <person name="Reid I."/>
            <person name="Ishmael N."/>
            <person name="John T."/>
            <person name="Darmond C."/>
            <person name="Moisan M.-C."/>
            <person name="Henrissat B."/>
            <person name="Coutinho P.M."/>
            <person name="Lombard V."/>
            <person name="Natvig D.O."/>
            <person name="Lindquist E."/>
            <person name="Schmutz J."/>
            <person name="Lucas S."/>
            <person name="Harris P."/>
            <person name="Powlowski J."/>
            <person name="Bellemare A."/>
            <person name="Taylor D."/>
            <person name="Butler G."/>
            <person name="de Vries R.P."/>
            <person name="Allijn I.E."/>
            <person name="van den Brink J."/>
            <person name="Ushinsky S."/>
            <person name="Storms R."/>
            <person name="Powell A.J."/>
            <person name="Paulsen I.T."/>
            <person name="Elbourne L.D.H."/>
            <person name="Baker S.E."/>
            <person name="Magnuson J."/>
            <person name="LaBoissiere S."/>
            <person name="Clutterbuck A.J."/>
            <person name="Martinez D."/>
            <person name="Wogulis M."/>
            <person name="de Leon A.L."/>
            <person name="Rey M.W."/>
            <person name="Tsang A."/>
        </authorList>
    </citation>
    <scope>NUCLEOTIDE SEQUENCE [LARGE SCALE GENOMIC DNA]</scope>
    <source>
        <strain evidence="2">ATCC 42464 / BCRC 31852 / DSM 1799</strain>
    </source>
</reference>
<evidence type="ECO:0000313" key="1">
    <source>
        <dbReference type="EMBL" id="AEO53951.1"/>
    </source>
</evidence>
<dbReference type="VEuPathDB" id="FungiDB:MYCTH_2295905"/>
<dbReference type="EMBL" id="CP003002">
    <property type="protein sequence ID" value="AEO53951.1"/>
    <property type="molecule type" value="Genomic_DNA"/>
</dbReference>
<organism evidence="1 2">
    <name type="scientific">Thermothelomyces thermophilus (strain ATCC 42464 / BCRC 31852 / DSM 1799)</name>
    <name type="common">Sporotrichum thermophile</name>
    <dbReference type="NCBI Taxonomy" id="573729"/>
    <lineage>
        <taxon>Eukaryota</taxon>
        <taxon>Fungi</taxon>
        <taxon>Dikarya</taxon>
        <taxon>Ascomycota</taxon>
        <taxon>Pezizomycotina</taxon>
        <taxon>Sordariomycetes</taxon>
        <taxon>Sordariomycetidae</taxon>
        <taxon>Sordariales</taxon>
        <taxon>Chaetomiaceae</taxon>
        <taxon>Thermothelomyces</taxon>
    </lineage>
</organism>
<dbReference type="RefSeq" id="XP_003659196.1">
    <property type="nucleotide sequence ID" value="XM_003659148.1"/>
</dbReference>
<dbReference type="HOGENOM" id="CLU_2706533_0_0_1"/>
<dbReference type="KEGG" id="mtm:MYCTH_2295905"/>
<evidence type="ECO:0000313" key="2">
    <source>
        <dbReference type="Proteomes" id="UP000007322"/>
    </source>
</evidence>
<proteinExistence type="predicted"/>
<gene>
    <name evidence="1" type="ORF">MYCTH_2295905</name>
</gene>
<protein>
    <submittedName>
        <fullName evidence="1">Uncharacterized protein</fullName>
    </submittedName>
</protein>
<keyword evidence="2" id="KW-1185">Reference proteome</keyword>
<name>G2Q6X3_THET4</name>